<proteinExistence type="predicted"/>
<name>A0ACC1YIU6_MELAZ</name>
<accession>A0ACC1YIU6</accession>
<evidence type="ECO:0000313" key="2">
    <source>
        <dbReference type="Proteomes" id="UP001164539"/>
    </source>
</evidence>
<comment type="caution">
    <text evidence="1">The sequence shown here is derived from an EMBL/GenBank/DDBJ whole genome shotgun (WGS) entry which is preliminary data.</text>
</comment>
<dbReference type="Proteomes" id="UP001164539">
    <property type="component" value="Chromosome 3"/>
</dbReference>
<dbReference type="EMBL" id="CM051396">
    <property type="protein sequence ID" value="KAJ4723711.1"/>
    <property type="molecule type" value="Genomic_DNA"/>
</dbReference>
<protein>
    <submittedName>
        <fullName evidence="1">NB-ARC domain-containing disease resistance protein</fullName>
    </submittedName>
</protein>
<evidence type="ECO:0000313" key="1">
    <source>
        <dbReference type="EMBL" id="KAJ4723711.1"/>
    </source>
</evidence>
<organism evidence="1 2">
    <name type="scientific">Melia azedarach</name>
    <name type="common">Chinaberry tree</name>
    <dbReference type="NCBI Taxonomy" id="155640"/>
    <lineage>
        <taxon>Eukaryota</taxon>
        <taxon>Viridiplantae</taxon>
        <taxon>Streptophyta</taxon>
        <taxon>Embryophyta</taxon>
        <taxon>Tracheophyta</taxon>
        <taxon>Spermatophyta</taxon>
        <taxon>Magnoliopsida</taxon>
        <taxon>eudicotyledons</taxon>
        <taxon>Gunneridae</taxon>
        <taxon>Pentapetalae</taxon>
        <taxon>rosids</taxon>
        <taxon>malvids</taxon>
        <taxon>Sapindales</taxon>
        <taxon>Meliaceae</taxon>
        <taxon>Melia</taxon>
    </lineage>
</organism>
<reference evidence="1 2" key="1">
    <citation type="journal article" date="2023" name="Science">
        <title>Complex scaffold remodeling in plant triterpene biosynthesis.</title>
        <authorList>
            <person name="De La Pena R."/>
            <person name="Hodgson H."/>
            <person name="Liu J.C."/>
            <person name="Stephenson M.J."/>
            <person name="Martin A.C."/>
            <person name="Owen C."/>
            <person name="Harkess A."/>
            <person name="Leebens-Mack J."/>
            <person name="Jimenez L.E."/>
            <person name="Osbourn A."/>
            <person name="Sattely E.S."/>
        </authorList>
    </citation>
    <scope>NUCLEOTIDE SEQUENCE [LARGE SCALE GENOMIC DNA]</scope>
    <source>
        <strain evidence="2">cv. JPN11</strain>
        <tissue evidence="1">Leaf</tissue>
    </source>
</reference>
<gene>
    <name evidence="1" type="ORF">OWV82_007047</name>
</gene>
<sequence length="338" mass="38776">MSIIEKPTWESLEMLIQDLQFVDQEHIQADLKNWKKLLFKVKAALQAPNNRQMMEESVKIWLGKLQELVDDVEDMIDEFETQVSPGNKLLVEAAEPSTRKFLMELIPNCCPNLSSQSSWKFDSMIISKIEKITNKFKDIVTQKDHLGLNENSPGKSKMARKRLPTTSLVNEAKEYGREKDKEEIVQLLIRDDLSCDGFSVIPIIGMEGVGKTTLAQVVYNDVEVKDHFDLKAWVYVSDDFDVIRLTRTILRSITDHPIKDDDFNLLQQELRKKLHGKKFLFVLDDVWNENYNEWTILNCPFEAGAPGSQIIVTTRNQGVALVMGTIPAYQLKDLSNDD</sequence>
<keyword evidence="2" id="KW-1185">Reference proteome</keyword>